<evidence type="ECO:0000256" key="6">
    <source>
        <dbReference type="ARBA" id="ARBA00022842"/>
    </source>
</evidence>
<dbReference type="AlphaFoldDB" id="A0A1G7EDM7"/>
<keyword evidence="6" id="KW-0460">Magnesium</keyword>
<evidence type="ECO:0000256" key="2">
    <source>
        <dbReference type="ARBA" id="ARBA00009638"/>
    </source>
</evidence>
<keyword evidence="13" id="KW-1185">Reference proteome</keyword>
<evidence type="ECO:0000313" key="13">
    <source>
        <dbReference type="Proteomes" id="UP000183685"/>
    </source>
</evidence>
<dbReference type="InterPro" id="IPR006073">
    <property type="entry name" value="GTP-bd"/>
</dbReference>
<comment type="cofactor">
    <cofactor evidence="1">
        <name>Mg(2+)</name>
        <dbReference type="ChEBI" id="CHEBI:18420"/>
    </cofactor>
</comment>
<dbReference type="HAMAP" id="MF_00321">
    <property type="entry name" value="GTPase_EngB"/>
    <property type="match status" value="1"/>
</dbReference>
<evidence type="ECO:0000256" key="1">
    <source>
        <dbReference type="ARBA" id="ARBA00001946"/>
    </source>
</evidence>
<dbReference type="Pfam" id="PF01926">
    <property type="entry name" value="MMR_HSR1"/>
    <property type="match status" value="1"/>
</dbReference>
<keyword evidence="4" id="KW-0479">Metal-binding</keyword>
<evidence type="ECO:0000256" key="10">
    <source>
        <dbReference type="HAMAP-Rule" id="MF_00321"/>
    </source>
</evidence>
<reference evidence="12 13" key="1">
    <citation type="submission" date="2016-10" db="EMBL/GenBank/DDBJ databases">
        <authorList>
            <person name="de Groot N.N."/>
        </authorList>
    </citation>
    <scope>NUCLEOTIDE SEQUENCE [LARGE SCALE GENOMIC DNA]</scope>
    <source>
        <strain evidence="12 13">CGMCC 1.9109</strain>
    </source>
</reference>
<dbReference type="Proteomes" id="UP000183685">
    <property type="component" value="Unassembled WGS sequence"/>
</dbReference>
<keyword evidence="8 10" id="KW-0717">Septation</keyword>
<dbReference type="InterPro" id="IPR027417">
    <property type="entry name" value="P-loop_NTPase"/>
</dbReference>
<proteinExistence type="inferred from homology"/>
<evidence type="ECO:0000256" key="3">
    <source>
        <dbReference type="ARBA" id="ARBA00022618"/>
    </source>
</evidence>
<organism evidence="12 13">
    <name type="scientific">Kordiimonas lacus</name>
    <dbReference type="NCBI Taxonomy" id="637679"/>
    <lineage>
        <taxon>Bacteria</taxon>
        <taxon>Pseudomonadati</taxon>
        <taxon>Pseudomonadota</taxon>
        <taxon>Alphaproteobacteria</taxon>
        <taxon>Kordiimonadales</taxon>
        <taxon>Kordiimonadaceae</taxon>
        <taxon>Kordiimonas</taxon>
    </lineage>
</organism>
<evidence type="ECO:0000256" key="7">
    <source>
        <dbReference type="ARBA" id="ARBA00023134"/>
    </source>
</evidence>
<dbReference type="PANTHER" id="PTHR11649:SF13">
    <property type="entry name" value="ENGB-TYPE G DOMAIN-CONTAINING PROTEIN"/>
    <property type="match status" value="1"/>
</dbReference>
<name>A0A1G7EDM7_9PROT</name>
<dbReference type="SUPFAM" id="SSF52540">
    <property type="entry name" value="P-loop containing nucleoside triphosphate hydrolases"/>
    <property type="match status" value="1"/>
</dbReference>
<evidence type="ECO:0000256" key="4">
    <source>
        <dbReference type="ARBA" id="ARBA00022723"/>
    </source>
</evidence>
<evidence type="ECO:0000256" key="5">
    <source>
        <dbReference type="ARBA" id="ARBA00022741"/>
    </source>
</evidence>
<protein>
    <recommendedName>
        <fullName evidence="10">Probable GTP-binding protein EngB</fullName>
    </recommendedName>
</protein>
<dbReference type="InterPro" id="IPR030393">
    <property type="entry name" value="G_ENGB_dom"/>
</dbReference>
<keyword evidence="9 10" id="KW-0131">Cell cycle</keyword>
<comment type="similarity">
    <text evidence="2 10">Belongs to the TRAFAC class TrmE-Era-EngA-EngB-Septin-like GTPase superfamily. EngB GTPase family.</text>
</comment>
<dbReference type="Gene3D" id="3.40.50.300">
    <property type="entry name" value="P-loop containing nucleotide triphosphate hydrolases"/>
    <property type="match status" value="1"/>
</dbReference>
<evidence type="ECO:0000256" key="9">
    <source>
        <dbReference type="ARBA" id="ARBA00023306"/>
    </source>
</evidence>
<dbReference type="GO" id="GO:0005525">
    <property type="term" value="F:GTP binding"/>
    <property type="evidence" value="ECO:0007669"/>
    <property type="project" value="UniProtKB-UniRule"/>
</dbReference>
<dbReference type="STRING" id="637679.GCA_001550055_00180"/>
<evidence type="ECO:0000313" key="12">
    <source>
        <dbReference type="EMBL" id="SDE61717.1"/>
    </source>
</evidence>
<dbReference type="InterPro" id="IPR019987">
    <property type="entry name" value="GTP-bd_ribosome_bio_YsxC"/>
</dbReference>
<comment type="function">
    <text evidence="10">Necessary for normal cell division and for the maintenance of normal septation.</text>
</comment>
<dbReference type="PANTHER" id="PTHR11649">
    <property type="entry name" value="MSS1/TRME-RELATED GTP-BINDING PROTEIN"/>
    <property type="match status" value="1"/>
</dbReference>
<dbReference type="PROSITE" id="PS51706">
    <property type="entry name" value="G_ENGB"/>
    <property type="match status" value="1"/>
</dbReference>
<sequence>MKPWAKRRMEEERYTQHDMERGRLLFAGRVDFIMGAVSLGTLPGADRPEVAFAGRSNVGKSSLVNALTGRKTLARTSNTPGRTQELNYFEMGAEMNTPAYLVDLPGYGYAKIERKKVNAWTRLVKDYLRGRPNLRRVMLLIDSRHGLKENDREIMHMLDEAAVNYQIVLTKLDKLKVADRDKILKKTQEDAKKFIACHPIIMATSSEKGWGLEDLRAEIGQLTAF</sequence>
<evidence type="ECO:0000259" key="11">
    <source>
        <dbReference type="PROSITE" id="PS51706"/>
    </source>
</evidence>
<evidence type="ECO:0000256" key="8">
    <source>
        <dbReference type="ARBA" id="ARBA00023210"/>
    </source>
</evidence>
<dbReference type="GO" id="GO:0000917">
    <property type="term" value="P:division septum assembly"/>
    <property type="evidence" value="ECO:0007669"/>
    <property type="project" value="UniProtKB-KW"/>
</dbReference>
<feature type="domain" description="EngB-type G" evidence="11">
    <location>
        <begin position="46"/>
        <end position="225"/>
    </location>
</feature>
<dbReference type="CDD" id="cd01876">
    <property type="entry name" value="YihA_EngB"/>
    <property type="match status" value="1"/>
</dbReference>
<gene>
    <name evidence="10" type="primary">engB</name>
    <name evidence="12" type="ORF">SAMN04488071_3402</name>
</gene>
<dbReference type="EMBL" id="FNAK01000008">
    <property type="protein sequence ID" value="SDE61717.1"/>
    <property type="molecule type" value="Genomic_DNA"/>
</dbReference>
<keyword evidence="7 10" id="KW-0342">GTP-binding</keyword>
<dbReference type="GO" id="GO:0046872">
    <property type="term" value="F:metal ion binding"/>
    <property type="evidence" value="ECO:0007669"/>
    <property type="project" value="UniProtKB-KW"/>
</dbReference>
<keyword evidence="5 10" id="KW-0547">Nucleotide-binding</keyword>
<accession>A0A1G7EDM7</accession>
<dbReference type="NCBIfam" id="TIGR03598">
    <property type="entry name" value="GTPase_YsxC"/>
    <property type="match status" value="1"/>
</dbReference>
<keyword evidence="3 10" id="KW-0132">Cell division</keyword>